<feature type="signal peptide" evidence="1">
    <location>
        <begin position="1"/>
        <end position="22"/>
    </location>
</feature>
<dbReference type="Gene3D" id="3.30.457.10">
    <property type="entry name" value="Copper amine oxidase-like, N-terminal domain"/>
    <property type="match status" value="1"/>
</dbReference>
<feature type="chain" id="PRO_5038985718" description="Copper amine oxidase-like N-terminal domain-containing protein" evidence="1">
    <location>
        <begin position="23"/>
        <end position="389"/>
    </location>
</feature>
<proteinExistence type="predicted"/>
<keyword evidence="4" id="KW-1185">Reference proteome</keyword>
<reference evidence="3" key="1">
    <citation type="submission" date="2021-03" db="EMBL/GenBank/DDBJ databases">
        <title>Antimicrobial resistance genes in bacteria isolated from Japanese honey, and their potential for conferring macrolide and lincosamide resistance in the American foulbrood pathogen Paenibacillus larvae.</title>
        <authorList>
            <person name="Okamoto M."/>
            <person name="Kumagai M."/>
            <person name="Kanamori H."/>
            <person name="Takamatsu D."/>
        </authorList>
    </citation>
    <scope>NUCLEOTIDE SEQUENCE</scope>
    <source>
        <strain evidence="3">J2TS6</strain>
    </source>
</reference>
<dbReference type="Proteomes" id="UP000679779">
    <property type="component" value="Unassembled WGS sequence"/>
</dbReference>
<keyword evidence="1" id="KW-0732">Signal</keyword>
<evidence type="ECO:0000313" key="3">
    <source>
        <dbReference type="EMBL" id="GIO31221.1"/>
    </source>
</evidence>
<sequence>MSLKSKSAAAIAAVSLSAMLTAAPLFSNTVPVASAAAAQKKTAPIQVALNGGTYSFEAAPIMENGTVYIPLRDLGDLLGLQAFWDIATKNISIAYPGTLITMPPGGKEAVINGKKVKLATPVRVIQGRTYVPLRFISESLGIQVQWMAAKRTVAITHSSPYVKGGGVNTAAWLNPKTGEVFISYPLNVKPQSVGKLNVDIKEFITGFEAQPLAGGGLMLRVVDNFGEPHIHNDVYTAYVKNNKILKQAKAYYFKRFERSIVSYNNHPVLLDGKTLTVLDNDGNVLKTYDLPTLGGKDEEYTVAAMGDDYLLIRPNDTGLLTLVNLKDNTRVLLYKELLTPEEQEYSEKNDVPYFGDDLKFYEATADGKLVFYYTNPFDGKERVLEYKRK</sequence>
<evidence type="ECO:0000259" key="2">
    <source>
        <dbReference type="Pfam" id="PF07833"/>
    </source>
</evidence>
<dbReference type="InterPro" id="IPR012854">
    <property type="entry name" value="Cu_amine_oxidase-like_N"/>
</dbReference>
<dbReference type="RefSeq" id="WP_160044836.1">
    <property type="nucleotide sequence ID" value="NZ_BORQ01000002.1"/>
</dbReference>
<organism evidence="3 4">
    <name type="scientific">Paenibacillus albilobatus</name>
    <dbReference type="NCBI Taxonomy" id="2716884"/>
    <lineage>
        <taxon>Bacteria</taxon>
        <taxon>Bacillati</taxon>
        <taxon>Bacillota</taxon>
        <taxon>Bacilli</taxon>
        <taxon>Bacillales</taxon>
        <taxon>Paenibacillaceae</taxon>
        <taxon>Paenibacillus</taxon>
    </lineage>
</organism>
<evidence type="ECO:0000313" key="4">
    <source>
        <dbReference type="Proteomes" id="UP000679779"/>
    </source>
</evidence>
<dbReference type="InterPro" id="IPR036582">
    <property type="entry name" value="Mao_N_sf"/>
</dbReference>
<dbReference type="AlphaFoldDB" id="A0A919XEF1"/>
<comment type="caution">
    <text evidence="3">The sequence shown here is derived from an EMBL/GenBank/DDBJ whole genome shotgun (WGS) entry which is preliminary data.</text>
</comment>
<dbReference type="Pfam" id="PF07833">
    <property type="entry name" value="Cu_amine_oxidN1"/>
    <property type="match status" value="1"/>
</dbReference>
<dbReference type="SUPFAM" id="SSF55383">
    <property type="entry name" value="Copper amine oxidase, domain N"/>
    <property type="match status" value="1"/>
</dbReference>
<protein>
    <recommendedName>
        <fullName evidence="2">Copper amine oxidase-like N-terminal domain-containing protein</fullName>
    </recommendedName>
</protein>
<evidence type="ECO:0000256" key="1">
    <source>
        <dbReference type="SAM" id="SignalP"/>
    </source>
</evidence>
<dbReference type="EMBL" id="BORQ01000002">
    <property type="protein sequence ID" value="GIO31221.1"/>
    <property type="molecule type" value="Genomic_DNA"/>
</dbReference>
<gene>
    <name evidence="3" type="ORF">J2TS6_23620</name>
</gene>
<accession>A0A919XEF1</accession>
<feature type="domain" description="Copper amine oxidase-like N-terminal" evidence="2">
    <location>
        <begin position="49"/>
        <end position="155"/>
    </location>
</feature>
<name>A0A919XEF1_9BACL</name>